<dbReference type="Proteomes" id="UP000662572">
    <property type="component" value="Unassembled WGS sequence"/>
</dbReference>
<dbReference type="PIRSF" id="PIRSF006493">
    <property type="entry name" value="Prok_Ku"/>
    <property type="match status" value="1"/>
</dbReference>
<dbReference type="EMBL" id="BMZB01000002">
    <property type="protein sequence ID" value="GGZ34912.1"/>
    <property type="molecule type" value="Genomic_DNA"/>
</dbReference>
<dbReference type="SMART" id="SM00559">
    <property type="entry name" value="Ku78"/>
    <property type="match status" value="1"/>
</dbReference>
<reference evidence="5" key="1">
    <citation type="journal article" date="2014" name="Int. J. Syst. Evol. Microbiol.">
        <title>Complete genome sequence of Corynebacterium casei LMG S-19264T (=DSM 44701T), isolated from a smear-ripened cheese.</title>
        <authorList>
            <consortium name="US DOE Joint Genome Institute (JGI-PGF)"/>
            <person name="Walter F."/>
            <person name="Albersmeier A."/>
            <person name="Kalinowski J."/>
            <person name="Ruckert C."/>
        </authorList>
    </citation>
    <scope>NUCLEOTIDE SEQUENCE</scope>
    <source>
        <strain evidence="5">KCTC 32296</strain>
    </source>
</reference>
<evidence type="ECO:0000256" key="2">
    <source>
        <dbReference type="HAMAP-Rule" id="MF_01875"/>
    </source>
</evidence>
<dbReference type="RefSeq" id="WP_189486454.1">
    <property type="nucleotide sequence ID" value="NZ_BMZB01000002.1"/>
</dbReference>
<keyword evidence="6" id="KW-1185">Reference proteome</keyword>
<feature type="compositionally biased region" description="Basic and acidic residues" evidence="3">
    <location>
        <begin position="222"/>
        <end position="240"/>
    </location>
</feature>
<dbReference type="GO" id="GO:0003690">
    <property type="term" value="F:double-stranded DNA binding"/>
    <property type="evidence" value="ECO:0007669"/>
    <property type="project" value="UniProtKB-UniRule"/>
</dbReference>
<dbReference type="PANTHER" id="PTHR41251">
    <property type="entry name" value="NON-HOMOLOGOUS END JOINING PROTEIN KU"/>
    <property type="match status" value="1"/>
</dbReference>
<dbReference type="AlphaFoldDB" id="A0A918Q8R8"/>
<comment type="similarity">
    <text evidence="2">Belongs to the prokaryotic Ku family.</text>
</comment>
<keyword evidence="2" id="KW-0233">DNA recombination</keyword>
<feature type="region of interest" description="Disordered" evidence="3">
    <location>
        <begin position="222"/>
        <end position="241"/>
    </location>
</feature>
<feature type="compositionally biased region" description="Low complexity" evidence="3">
    <location>
        <begin position="273"/>
        <end position="284"/>
    </location>
</feature>
<sequence length="291" mass="32795">MALRPYWSGNLRMSLVTLPVSIYSALNRSRTIAMHEIYRKTGQRIRHQNVTDDGTEVERDDIIKGYEVEKGEYVLIEPDEIKDLKIPSSRTLDIVQFADAADIDDIYFDSPYFVAPQKSADEDTFAVIRDALRQTKKVGLGQLAIGGRERLCSVKPCGSGLLLHTLRYEDELRESDPYFEDIDATASTEELDLAKELIRRKTADFDAGKFKDHYRQALQELIDSKNENREPTAVEEDRPAAKVINLMDALRKSLQDKEGEKPAAKPKAKTTAKTKSATAKTSTKAPRKKAS</sequence>
<feature type="compositionally biased region" description="Basic and acidic residues" evidence="3">
    <location>
        <begin position="249"/>
        <end position="263"/>
    </location>
</feature>
<proteinExistence type="inferred from homology"/>
<dbReference type="GO" id="GO:0006303">
    <property type="term" value="P:double-strand break repair via nonhomologous end joining"/>
    <property type="evidence" value="ECO:0007669"/>
    <property type="project" value="UniProtKB-UniRule"/>
</dbReference>
<feature type="region of interest" description="Disordered" evidence="3">
    <location>
        <begin position="249"/>
        <end position="291"/>
    </location>
</feature>
<keyword evidence="1 2" id="KW-0238">DNA-binding</keyword>
<feature type="domain" description="Ku" evidence="4">
    <location>
        <begin position="54"/>
        <end position="183"/>
    </location>
</feature>
<dbReference type="InterPro" id="IPR009187">
    <property type="entry name" value="Prok_Ku"/>
</dbReference>
<comment type="subunit">
    <text evidence="2">Homodimer. Interacts with LigD.</text>
</comment>
<accession>A0A918Q8R8</accession>
<reference evidence="5" key="2">
    <citation type="submission" date="2020-09" db="EMBL/GenBank/DDBJ databases">
        <authorList>
            <person name="Sun Q."/>
            <person name="Kim S."/>
        </authorList>
    </citation>
    <scope>NUCLEOTIDE SEQUENCE</scope>
    <source>
        <strain evidence="5">KCTC 32296</strain>
    </source>
</reference>
<comment type="function">
    <text evidence="2">With LigD forms a non-homologous end joining (NHEJ) DNA repair enzyme, which repairs dsDNA breaks with reduced fidelity. Binds linear dsDNA with 5'- and 3'- overhangs but not closed circular dsDNA nor ssDNA. Recruits and stimulates the ligase activity of LigD.</text>
</comment>
<keyword evidence="2" id="KW-0234">DNA repair</keyword>
<evidence type="ECO:0000313" key="5">
    <source>
        <dbReference type="EMBL" id="GGZ34912.1"/>
    </source>
</evidence>
<gene>
    <name evidence="2 5" type="primary">ku</name>
    <name evidence="5" type="ORF">GCM10011273_21750</name>
</gene>
<evidence type="ECO:0000256" key="1">
    <source>
        <dbReference type="ARBA" id="ARBA00023125"/>
    </source>
</evidence>
<dbReference type="SUPFAM" id="SSF100939">
    <property type="entry name" value="SPOC domain-like"/>
    <property type="match status" value="1"/>
</dbReference>
<dbReference type="HAMAP" id="MF_01875">
    <property type="entry name" value="Prokaryotic_Ku"/>
    <property type="match status" value="1"/>
</dbReference>
<dbReference type="Pfam" id="PF02735">
    <property type="entry name" value="Ku"/>
    <property type="match status" value="1"/>
</dbReference>
<comment type="caution">
    <text evidence="5">The sequence shown here is derived from an EMBL/GenBank/DDBJ whole genome shotgun (WGS) entry which is preliminary data.</text>
</comment>
<evidence type="ECO:0000256" key="3">
    <source>
        <dbReference type="SAM" id="MobiDB-lite"/>
    </source>
</evidence>
<organism evidence="5 6">
    <name type="scientific">Asticcacaulis endophyticus</name>
    <dbReference type="NCBI Taxonomy" id="1395890"/>
    <lineage>
        <taxon>Bacteria</taxon>
        <taxon>Pseudomonadati</taxon>
        <taxon>Pseudomonadota</taxon>
        <taxon>Alphaproteobacteria</taxon>
        <taxon>Caulobacterales</taxon>
        <taxon>Caulobacteraceae</taxon>
        <taxon>Asticcacaulis</taxon>
    </lineage>
</organism>
<protein>
    <recommendedName>
        <fullName evidence="2">Non-homologous end joining protein Ku</fullName>
    </recommendedName>
</protein>
<name>A0A918Q8R8_9CAUL</name>
<dbReference type="InterPro" id="IPR006164">
    <property type="entry name" value="DNA_bd_Ku70/Ku80"/>
</dbReference>
<evidence type="ECO:0000259" key="4">
    <source>
        <dbReference type="SMART" id="SM00559"/>
    </source>
</evidence>
<dbReference type="Gene3D" id="2.40.290.10">
    <property type="match status" value="1"/>
</dbReference>
<dbReference type="NCBIfam" id="TIGR02772">
    <property type="entry name" value="Ku_bact"/>
    <property type="match status" value="1"/>
</dbReference>
<evidence type="ECO:0000313" key="6">
    <source>
        <dbReference type="Proteomes" id="UP000662572"/>
    </source>
</evidence>
<dbReference type="InterPro" id="IPR016194">
    <property type="entry name" value="SPOC-like_C_dom_sf"/>
</dbReference>
<keyword evidence="2" id="KW-0227">DNA damage</keyword>
<dbReference type="GO" id="GO:0006310">
    <property type="term" value="P:DNA recombination"/>
    <property type="evidence" value="ECO:0007669"/>
    <property type="project" value="UniProtKB-KW"/>
</dbReference>
<dbReference type="PANTHER" id="PTHR41251:SF1">
    <property type="entry name" value="NON-HOMOLOGOUS END JOINING PROTEIN KU"/>
    <property type="match status" value="1"/>
</dbReference>